<dbReference type="RefSeq" id="WP_083157758.1">
    <property type="nucleotide sequence ID" value="NZ_AP022560.1"/>
</dbReference>
<dbReference type="Pfam" id="PF01553">
    <property type="entry name" value="Acyltransferase"/>
    <property type="match status" value="1"/>
</dbReference>
<dbReference type="CDD" id="cd07989">
    <property type="entry name" value="LPLAT_AGPAT-like"/>
    <property type="match status" value="1"/>
</dbReference>
<dbReference type="SUPFAM" id="SSF69593">
    <property type="entry name" value="Glycerol-3-phosphate (1)-acyltransferase"/>
    <property type="match status" value="1"/>
</dbReference>
<gene>
    <name evidence="4" type="ORF">MMOR_07690</name>
</gene>
<dbReference type="KEGG" id="mmor:MMOR_07690"/>
<keyword evidence="5" id="KW-1185">Reference proteome</keyword>
<proteinExistence type="predicted"/>
<protein>
    <submittedName>
        <fullName evidence="4">1-acyl-sn-glycerol-3-phosphate acyltransferase</fullName>
    </submittedName>
</protein>
<sequence>MEPVFRTLEIAVSTATKVIGSKITYLGLENIPKQGGAVVAINHTSYVDWFPSALAAYQVRRRLRFMIKSEMQQVKIVNFLIKHSGTIPVDREAGAAAYAAAVEALRAGELVAVYPEATISRSFELKEFKTGAARMARDAQVPIIPMIVWGAQRMWTKDHPRNLGRKKIPITVAIGPPVYAAATIDETSAAMREEMNKLLHMVQETYPHPAGAYWVPHRLGGSAPTMEEARRLEEIELAERARKRAERQTKSRR</sequence>
<evidence type="ECO:0000313" key="5">
    <source>
        <dbReference type="Proteomes" id="UP000466681"/>
    </source>
</evidence>
<dbReference type="PANTHER" id="PTHR10434">
    <property type="entry name" value="1-ACYL-SN-GLYCEROL-3-PHOSPHATE ACYLTRANSFERASE"/>
    <property type="match status" value="1"/>
</dbReference>
<name>A0AAD1H6N3_9MYCO</name>
<accession>A0AAD1H6N3</accession>
<evidence type="ECO:0000256" key="1">
    <source>
        <dbReference type="ARBA" id="ARBA00022679"/>
    </source>
</evidence>
<evidence type="ECO:0000313" key="4">
    <source>
        <dbReference type="EMBL" id="BBW99832.1"/>
    </source>
</evidence>
<dbReference type="GO" id="GO:0006654">
    <property type="term" value="P:phosphatidic acid biosynthetic process"/>
    <property type="evidence" value="ECO:0007669"/>
    <property type="project" value="TreeGrafter"/>
</dbReference>
<evidence type="ECO:0000256" key="2">
    <source>
        <dbReference type="ARBA" id="ARBA00023315"/>
    </source>
</evidence>
<reference evidence="4 5" key="1">
    <citation type="journal article" date="2019" name="Emerg. Microbes Infect.">
        <title>Comprehensive subspecies identification of 175 nontuberculous mycobacteria species based on 7547 genomic profiles.</title>
        <authorList>
            <person name="Matsumoto Y."/>
            <person name="Kinjo T."/>
            <person name="Motooka D."/>
            <person name="Nabeya D."/>
            <person name="Jung N."/>
            <person name="Uechi K."/>
            <person name="Horii T."/>
            <person name="Iida T."/>
            <person name="Fujita J."/>
            <person name="Nakamura S."/>
        </authorList>
    </citation>
    <scope>NUCLEOTIDE SEQUENCE [LARGE SCALE GENOMIC DNA]</scope>
    <source>
        <strain evidence="4 5">JCM 6375</strain>
    </source>
</reference>
<dbReference type="EMBL" id="AP022560">
    <property type="protein sequence ID" value="BBW99832.1"/>
    <property type="molecule type" value="Genomic_DNA"/>
</dbReference>
<dbReference type="PANTHER" id="PTHR10434:SF55">
    <property type="entry name" value="POSSIBLE ACYLTRANSFERASE"/>
    <property type="match status" value="1"/>
</dbReference>
<dbReference type="AlphaFoldDB" id="A0AAD1H6N3"/>
<feature type="domain" description="Phospholipid/glycerol acyltransferase" evidence="3">
    <location>
        <begin position="37"/>
        <end position="151"/>
    </location>
</feature>
<organism evidence="4 5">
    <name type="scientific">Mycolicibacterium moriokaense</name>
    <dbReference type="NCBI Taxonomy" id="39691"/>
    <lineage>
        <taxon>Bacteria</taxon>
        <taxon>Bacillati</taxon>
        <taxon>Actinomycetota</taxon>
        <taxon>Actinomycetes</taxon>
        <taxon>Mycobacteriales</taxon>
        <taxon>Mycobacteriaceae</taxon>
        <taxon>Mycolicibacterium</taxon>
    </lineage>
</organism>
<dbReference type="InterPro" id="IPR002123">
    <property type="entry name" value="Plipid/glycerol_acylTrfase"/>
</dbReference>
<dbReference type="GO" id="GO:0005886">
    <property type="term" value="C:plasma membrane"/>
    <property type="evidence" value="ECO:0007669"/>
    <property type="project" value="TreeGrafter"/>
</dbReference>
<keyword evidence="1" id="KW-0808">Transferase</keyword>
<dbReference type="SMART" id="SM00563">
    <property type="entry name" value="PlsC"/>
    <property type="match status" value="1"/>
</dbReference>
<dbReference type="GO" id="GO:0003841">
    <property type="term" value="F:1-acylglycerol-3-phosphate O-acyltransferase activity"/>
    <property type="evidence" value="ECO:0007669"/>
    <property type="project" value="TreeGrafter"/>
</dbReference>
<keyword evidence="2 4" id="KW-0012">Acyltransferase</keyword>
<dbReference type="Proteomes" id="UP000466681">
    <property type="component" value="Chromosome"/>
</dbReference>
<evidence type="ECO:0000259" key="3">
    <source>
        <dbReference type="SMART" id="SM00563"/>
    </source>
</evidence>